<comment type="caution">
    <text evidence="1">The sequence shown here is derived from an EMBL/GenBank/DDBJ whole genome shotgun (WGS) entry which is preliminary data.</text>
</comment>
<organism evidence="1 2">
    <name type="scientific">Wickerhamomyces pijperi</name>
    <name type="common">Yeast</name>
    <name type="synonym">Pichia pijperi</name>
    <dbReference type="NCBI Taxonomy" id="599730"/>
    <lineage>
        <taxon>Eukaryota</taxon>
        <taxon>Fungi</taxon>
        <taxon>Dikarya</taxon>
        <taxon>Ascomycota</taxon>
        <taxon>Saccharomycotina</taxon>
        <taxon>Saccharomycetes</taxon>
        <taxon>Phaffomycetales</taxon>
        <taxon>Wickerhamomycetaceae</taxon>
        <taxon>Wickerhamomyces</taxon>
    </lineage>
</organism>
<gene>
    <name evidence="1" type="ORF">WICPIJ_001012</name>
</gene>
<reference evidence="1" key="2">
    <citation type="submission" date="2021-01" db="EMBL/GenBank/DDBJ databases">
        <authorList>
            <person name="Schikora-Tamarit M.A."/>
        </authorList>
    </citation>
    <scope>NUCLEOTIDE SEQUENCE</scope>
    <source>
        <strain evidence="1">CBS2887</strain>
    </source>
</reference>
<evidence type="ECO:0000313" key="1">
    <source>
        <dbReference type="EMBL" id="KAH3688018.1"/>
    </source>
</evidence>
<keyword evidence="2" id="KW-1185">Reference proteome</keyword>
<sequence length="117" mass="12505">MDFKNSWCLLEATVTTFKPNPNLATWIAKVPVAVAPPQIKIYLPLSSDLTFKLPAMDKATVESPKVTEAAPSKVSIGPAGAEPTGRASFFKLACLMVVEGSAMIYSAKLPLSLQKLP</sequence>
<reference evidence="1" key="1">
    <citation type="journal article" date="2021" name="Open Biol.">
        <title>Shared evolutionary footprints suggest mitochondrial oxidative damage underlies multiple complex I losses in fungi.</title>
        <authorList>
            <person name="Schikora-Tamarit M.A."/>
            <person name="Marcet-Houben M."/>
            <person name="Nosek J."/>
            <person name="Gabaldon T."/>
        </authorList>
    </citation>
    <scope>NUCLEOTIDE SEQUENCE</scope>
    <source>
        <strain evidence="1">CBS2887</strain>
    </source>
</reference>
<dbReference type="AlphaFoldDB" id="A0A9P8QCJ5"/>
<name>A0A9P8QCJ5_WICPI</name>
<dbReference type="Proteomes" id="UP000774326">
    <property type="component" value="Unassembled WGS sequence"/>
</dbReference>
<evidence type="ECO:0000313" key="2">
    <source>
        <dbReference type="Proteomes" id="UP000774326"/>
    </source>
</evidence>
<protein>
    <submittedName>
        <fullName evidence="1">Uncharacterized protein</fullName>
    </submittedName>
</protein>
<proteinExistence type="predicted"/>
<accession>A0A9P8QCJ5</accession>
<dbReference type="EMBL" id="JAEUBG010000552">
    <property type="protein sequence ID" value="KAH3688018.1"/>
    <property type="molecule type" value="Genomic_DNA"/>
</dbReference>